<keyword evidence="1" id="KW-0472">Membrane</keyword>
<feature type="transmembrane region" description="Helical" evidence="1">
    <location>
        <begin position="209"/>
        <end position="230"/>
    </location>
</feature>
<feature type="transmembrane region" description="Helical" evidence="1">
    <location>
        <begin position="279"/>
        <end position="305"/>
    </location>
</feature>
<dbReference type="KEGG" id="ahel:Q31a_64320"/>
<evidence type="ECO:0000313" key="2">
    <source>
        <dbReference type="EMBL" id="QDV28039.1"/>
    </source>
</evidence>
<evidence type="ECO:0000313" key="3">
    <source>
        <dbReference type="Proteomes" id="UP000318017"/>
    </source>
</evidence>
<dbReference type="PANTHER" id="PTHR37308">
    <property type="entry name" value="INTEGRAL MEMBRANE PROTEIN"/>
    <property type="match status" value="1"/>
</dbReference>
<dbReference type="InterPro" id="IPR007163">
    <property type="entry name" value="VCA0040-like"/>
</dbReference>
<organism evidence="2 3">
    <name type="scientific">Aureliella helgolandensis</name>
    <dbReference type="NCBI Taxonomy" id="2527968"/>
    <lineage>
        <taxon>Bacteria</taxon>
        <taxon>Pseudomonadati</taxon>
        <taxon>Planctomycetota</taxon>
        <taxon>Planctomycetia</taxon>
        <taxon>Pirellulales</taxon>
        <taxon>Pirellulaceae</taxon>
        <taxon>Aureliella</taxon>
    </lineage>
</organism>
<keyword evidence="1" id="KW-0812">Transmembrane</keyword>
<dbReference type="AlphaFoldDB" id="A0A518GHH0"/>
<dbReference type="EMBL" id="CP036298">
    <property type="protein sequence ID" value="QDV28039.1"/>
    <property type="molecule type" value="Genomic_DNA"/>
</dbReference>
<keyword evidence="1" id="KW-1133">Transmembrane helix</keyword>
<dbReference type="OrthoDB" id="9793746at2"/>
<evidence type="ECO:0008006" key="4">
    <source>
        <dbReference type="Google" id="ProtNLM"/>
    </source>
</evidence>
<name>A0A518GHH0_9BACT</name>
<evidence type="ECO:0000256" key="1">
    <source>
        <dbReference type="SAM" id="Phobius"/>
    </source>
</evidence>
<dbReference type="Pfam" id="PF04018">
    <property type="entry name" value="VCA0040-like"/>
    <property type="match status" value="1"/>
</dbReference>
<dbReference type="RefSeq" id="WP_145086359.1">
    <property type="nucleotide sequence ID" value="NZ_CP036298.1"/>
</dbReference>
<dbReference type="PANTHER" id="PTHR37308:SF1">
    <property type="entry name" value="POLYPRENYL-PHOSPHATE TRANSPORTER"/>
    <property type="match status" value="1"/>
</dbReference>
<proteinExistence type="predicted"/>
<feature type="transmembrane region" description="Helical" evidence="1">
    <location>
        <begin position="128"/>
        <end position="147"/>
    </location>
</feature>
<reference evidence="2 3" key="1">
    <citation type="submission" date="2019-02" db="EMBL/GenBank/DDBJ databases">
        <title>Deep-cultivation of Planctomycetes and their phenomic and genomic characterization uncovers novel biology.</title>
        <authorList>
            <person name="Wiegand S."/>
            <person name="Jogler M."/>
            <person name="Boedeker C."/>
            <person name="Pinto D."/>
            <person name="Vollmers J."/>
            <person name="Rivas-Marin E."/>
            <person name="Kohn T."/>
            <person name="Peeters S.H."/>
            <person name="Heuer A."/>
            <person name="Rast P."/>
            <person name="Oberbeckmann S."/>
            <person name="Bunk B."/>
            <person name="Jeske O."/>
            <person name="Meyerdierks A."/>
            <person name="Storesund J.E."/>
            <person name="Kallscheuer N."/>
            <person name="Luecker S."/>
            <person name="Lage O.M."/>
            <person name="Pohl T."/>
            <person name="Merkel B.J."/>
            <person name="Hornburger P."/>
            <person name="Mueller R.-W."/>
            <person name="Bruemmer F."/>
            <person name="Labrenz M."/>
            <person name="Spormann A.M."/>
            <person name="Op den Camp H."/>
            <person name="Overmann J."/>
            <person name="Amann R."/>
            <person name="Jetten M.S.M."/>
            <person name="Mascher T."/>
            <person name="Medema M.H."/>
            <person name="Devos D.P."/>
            <person name="Kaster A.-K."/>
            <person name="Ovreas L."/>
            <person name="Rohde M."/>
            <person name="Galperin M.Y."/>
            <person name="Jogler C."/>
        </authorList>
    </citation>
    <scope>NUCLEOTIDE SEQUENCE [LARGE SCALE GENOMIC DNA]</scope>
    <source>
        <strain evidence="2 3">Q31a</strain>
    </source>
</reference>
<protein>
    <recommendedName>
        <fullName evidence="4">DUF368 domain-containing protein</fullName>
    </recommendedName>
</protein>
<dbReference type="Proteomes" id="UP000318017">
    <property type="component" value="Chromosome"/>
</dbReference>
<accession>A0A518GHH0</accession>
<feature type="transmembrane region" description="Helical" evidence="1">
    <location>
        <begin position="105"/>
        <end position="122"/>
    </location>
</feature>
<feature type="transmembrane region" description="Helical" evidence="1">
    <location>
        <begin position="159"/>
        <end position="189"/>
    </location>
</feature>
<feature type="transmembrane region" description="Helical" evidence="1">
    <location>
        <begin position="76"/>
        <end position="98"/>
    </location>
</feature>
<gene>
    <name evidence="2" type="ORF">Q31a_64320</name>
</gene>
<sequence length="322" mass="34676">MRDNNSGFAGDAISWLRGVCMGAADIVPGVSGGTMALILGHYQRLVTAISRIDGKMLGMLRHGQVRQAVEYTDFRFLMALALGMASGIVALASLLTHLLETQLPYTYAVFTGLILASTVLVAHRIKRWSLSAVVNLGLGAVLAWQLSLQQPLHGDLTPLTAFLCATVAICAMILPGISGAFVLLLLGIYHPITDLIKGLPKGDITLEGLIVMAAFVAGCLVGLLAFSRILKWLLQHYYDRTLAFLVGLMFGSLYKIWPFQRATSESAELPFKEQRFEHLWPSASPASVAGVVGCAMLAAAATLLLEWCGKRFAVKEAESSNQ</sequence>
<keyword evidence="3" id="KW-1185">Reference proteome</keyword>